<dbReference type="AlphaFoldDB" id="A0A0L0UT54"/>
<sequence>MMFKSVLMARAVVTFAVMALMTTQAQVGGSPRPGPRPPPDIPRLCDTYFYALGKGFPTYTCRNSKGEGYRCARKDCYLKNPNRQLSQLQFHQCKRYTDNGGTVEHVSFQPDEGFQVDRKRHLISECLTLFYQLEDDLLLKKLQDSLLKPVWVPNLVLLGYTISNALRTITATGLGVIIVKRWRNEVTNRLGSCWIESKISHKATWTSRQRSSIAQQFSVFLYPTFIRESHMIPSSA</sequence>
<name>A0A0L0UT54_9BASI</name>
<gene>
    <name evidence="2" type="ORF">PSTG_16442</name>
</gene>
<evidence type="ECO:0000313" key="2">
    <source>
        <dbReference type="EMBL" id="KNE90101.1"/>
    </source>
</evidence>
<evidence type="ECO:0008006" key="4">
    <source>
        <dbReference type="Google" id="ProtNLM"/>
    </source>
</evidence>
<accession>A0A0L0UT54</accession>
<feature type="chain" id="PRO_5005548951" description="CxC6 like cysteine cluster associated with KDZ domain-containing protein" evidence="1">
    <location>
        <begin position="26"/>
        <end position="236"/>
    </location>
</feature>
<proteinExistence type="predicted"/>
<feature type="signal peptide" evidence="1">
    <location>
        <begin position="1"/>
        <end position="25"/>
    </location>
</feature>
<evidence type="ECO:0000313" key="3">
    <source>
        <dbReference type="Proteomes" id="UP000054564"/>
    </source>
</evidence>
<protein>
    <recommendedName>
        <fullName evidence="4">CxC6 like cysteine cluster associated with KDZ domain-containing protein</fullName>
    </recommendedName>
</protein>
<dbReference type="Proteomes" id="UP000054564">
    <property type="component" value="Unassembled WGS sequence"/>
</dbReference>
<organism evidence="2 3">
    <name type="scientific">Puccinia striiformis f. sp. tritici PST-78</name>
    <dbReference type="NCBI Taxonomy" id="1165861"/>
    <lineage>
        <taxon>Eukaryota</taxon>
        <taxon>Fungi</taxon>
        <taxon>Dikarya</taxon>
        <taxon>Basidiomycota</taxon>
        <taxon>Pucciniomycotina</taxon>
        <taxon>Pucciniomycetes</taxon>
        <taxon>Pucciniales</taxon>
        <taxon>Pucciniaceae</taxon>
        <taxon>Puccinia</taxon>
    </lineage>
</organism>
<keyword evidence="1" id="KW-0732">Signal</keyword>
<comment type="caution">
    <text evidence="2">The sequence shown here is derived from an EMBL/GenBank/DDBJ whole genome shotgun (WGS) entry which is preliminary data.</text>
</comment>
<dbReference type="EMBL" id="AJIL01000276">
    <property type="protein sequence ID" value="KNE90101.1"/>
    <property type="molecule type" value="Genomic_DNA"/>
</dbReference>
<evidence type="ECO:0000256" key="1">
    <source>
        <dbReference type="SAM" id="SignalP"/>
    </source>
</evidence>
<keyword evidence="3" id="KW-1185">Reference proteome</keyword>
<reference evidence="3" key="1">
    <citation type="submission" date="2014-03" db="EMBL/GenBank/DDBJ databases">
        <title>The Genome Sequence of Puccinia striiformis f. sp. tritici PST-78.</title>
        <authorList>
            <consortium name="The Broad Institute Genome Sequencing Platform"/>
            <person name="Cuomo C."/>
            <person name="Hulbert S."/>
            <person name="Chen X."/>
            <person name="Walker B."/>
            <person name="Young S.K."/>
            <person name="Zeng Q."/>
            <person name="Gargeya S."/>
            <person name="Fitzgerald M."/>
            <person name="Haas B."/>
            <person name="Abouelleil A."/>
            <person name="Alvarado L."/>
            <person name="Arachchi H.M."/>
            <person name="Berlin A.M."/>
            <person name="Chapman S.B."/>
            <person name="Goldberg J."/>
            <person name="Griggs A."/>
            <person name="Gujja S."/>
            <person name="Hansen M."/>
            <person name="Howarth C."/>
            <person name="Imamovic A."/>
            <person name="Larimer J."/>
            <person name="McCowan C."/>
            <person name="Montmayeur A."/>
            <person name="Murphy C."/>
            <person name="Neiman D."/>
            <person name="Pearson M."/>
            <person name="Priest M."/>
            <person name="Roberts A."/>
            <person name="Saif S."/>
            <person name="Shea T."/>
            <person name="Sisk P."/>
            <person name="Sykes S."/>
            <person name="Wortman J."/>
            <person name="Nusbaum C."/>
            <person name="Birren B."/>
        </authorList>
    </citation>
    <scope>NUCLEOTIDE SEQUENCE [LARGE SCALE GENOMIC DNA]</scope>
    <source>
        <strain evidence="3">race PST-78</strain>
    </source>
</reference>